<accession>A0ABX7SWX3</accession>
<organism evidence="1 2">
    <name type="scientific">Polaribacter batillariae</name>
    <dbReference type="NCBI Taxonomy" id="2808900"/>
    <lineage>
        <taxon>Bacteria</taxon>
        <taxon>Pseudomonadati</taxon>
        <taxon>Bacteroidota</taxon>
        <taxon>Flavobacteriia</taxon>
        <taxon>Flavobacteriales</taxon>
        <taxon>Flavobacteriaceae</taxon>
    </lineage>
</organism>
<evidence type="ECO:0000313" key="2">
    <source>
        <dbReference type="Proteomes" id="UP000663935"/>
    </source>
</evidence>
<reference evidence="1 2" key="1">
    <citation type="submission" date="2021-03" db="EMBL/GenBank/DDBJ databases">
        <title>Complete genome of Polaribacter_sp.G4M1.</title>
        <authorList>
            <person name="Jeong S.W."/>
            <person name="Bae J.W."/>
        </authorList>
    </citation>
    <scope>NUCLEOTIDE SEQUENCE [LARGE SCALE GENOMIC DNA]</scope>
    <source>
        <strain evidence="1 2">G4M1</strain>
    </source>
</reference>
<dbReference type="RefSeq" id="WP_207971974.1">
    <property type="nucleotide sequence ID" value="NZ_CP071795.1"/>
</dbReference>
<dbReference type="Proteomes" id="UP000663935">
    <property type="component" value="Chromosome"/>
</dbReference>
<gene>
    <name evidence="1" type="ORF">JL193_00455</name>
</gene>
<keyword evidence="2" id="KW-1185">Reference proteome</keyword>
<protein>
    <submittedName>
        <fullName evidence="1">Uncharacterized protein</fullName>
    </submittedName>
</protein>
<proteinExistence type="predicted"/>
<evidence type="ECO:0000313" key="1">
    <source>
        <dbReference type="EMBL" id="QTD37818.1"/>
    </source>
</evidence>
<name>A0ABX7SWX3_9FLAO</name>
<sequence>MVYLIFKIFYTYIAYNNSVFVVRIKINFRREFECSIDAGGSIILRWRVGEMENVVVMCK</sequence>
<dbReference type="EMBL" id="CP071795">
    <property type="protein sequence ID" value="QTD37818.1"/>
    <property type="molecule type" value="Genomic_DNA"/>
</dbReference>